<evidence type="ECO:0000256" key="2">
    <source>
        <dbReference type="ARBA" id="ARBA00022747"/>
    </source>
</evidence>
<evidence type="ECO:0000256" key="1">
    <source>
        <dbReference type="ARBA" id="ARBA00010923"/>
    </source>
</evidence>
<comment type="similarity">
    <text evidence="1">Belongs to the type-I restriction system S methylase family.</text>
</comment>
<keyword evidence="6" id="KW-0378">Hydrolase</keyword>
<dbReference type="Pfam" id="PF01420">
    <property type="entry name" value="Methylase_S"/>
    <property type="match status" value="2"/>
</dbReference>
<dbReference type="RefSeq" id="WP_150357277.1">
    <property type="nucleotide sequence ID" value="NZ_JAJJPB010000001.1"/>
</dbReference>
<dbReference type="CDD" id="cd17263">
    <property type="entry name" value="RMtype1_S_AbaB8300I-TRD1-CR1_like"/>
    <property type="match status" value="1"/>
</dbReference>
<dbReference type="SUPFAM" id="SSF116734">
    <property type="entry name" value="DNA methylase specificity domain"/>
    <property type="match status" value="2"/>
</dbReference>
<keyword evidence="7" id="KW-1185">Reference proteome</keyword>
<dbReference type="InterPro" id="IPR044946">
    <property type="entry name" value="Restrct_endonuc_typeI_TRD_sf"/>
</dbReference>
<keyword evidence="3" id="KW-0238">DNA-binding</keyword>
<evidence type="ECO:0000259" key="5">
    <source>
        <dbReference type="Pfam" id="PF01420"/>
    </source>
</evidence>
<dbReference type="PANTHER" id="PTHR30408:SF12">
    <property type="entry name" value="TYPE I RESTRICTION ENZYME MJAVIII SPECIFICITY SUBUNIT"/>
    <property type="match status" value="1"/>
</dbReference>
<keyword evidence="2" id="KW-0680">Restriction system</keyword>
<evidence type="ECO:0000256" key="4">
    <source>
        <dbReference type="SAM" id="Coils"/>
    </source>
</evidence>
<evidence type="ECO:0000256" key="3">
    <source>
        <dbReference type="ARBA" id="ARBA00023125"/>
    </source>
</evidence>
<reference evidence="6" key="1">
    <citation type="submission" date="2021-11" db="EMBL/GenBank/DDBJ databases">
        <authorList>
            <person name="Qingchun L."/>
            <person name="Dong Z."/>
            <person name="Zongwei Q."/>
            <person name="Jia Z."/>
            <person name="Duotao L."/>
        </authorList>
    </citation>
    <scope>NUCLEOTIDE SEQUENCE</scope>
    <source>
        <strain evidence="6">WLY-B-L2</strain>
    </source>
</reference>
<feature type="coiled-coil region" evidence="4">
    <location>
        <begin position="347"/>
        <end position="374"/>
    </location>
</feature>
<keyword evidence="4" id="KW-0175">Coiled coil</keyword>
<feature type="domain" description="Type I restriction modification DNA specificity" evidence="5">
    <location>
        <begin position="4"/>
        <end position="166"/>
    </location>
</feature>
<comment type="caution">
    <text evidence="6">The sequence shown here is derived from an EMBL/GenBank/DDBJ whole genome shotgun (WGS) entry which is preliminary data.</text>
</comment>
<feature type="domain" description="Type I restriction modification DNA specificity" evidence="5">
    <location>
        <begin position="189"/>
        <end position="358"/>
    </location>
</feature>
<gene>
    <name evidence="6" type="ORF">LN736_00810</name>
</gene>
<accession>A0ABS8N164</accession>
<sequence>MKFTKFKKICSITQGVQIPKSKQIDSKVQGYIRYLYIADFKKTSKKKYVEDVYPEKVVDNRDLVMANTGSPGVVFRGKHGVLSNNLFRIDFNEKLLNRDYLFYYLSSNRFQRMIQHRMKGGVQKHLGHRIIGEQLIPILNMDSQLKIVKVLSKIQELVNKRKTQIELLEELIKSVFYNMFGDLKFNEYKWEKISLKDICNKITDGTHNAPKRVAKGVKFITGKNVKAFKLDLSDLEFVSEEDHREIYKRCNPEYGDVLYTNIGSGAGNAAFNPLHEEFSMKNVALLKLNRNRVNSIFIEYELNYLKDYIVNKYCIGGAQTFLNLKIINNLKLPLPPIELQNKFTTIVRNIENQKKKLQRSLKELQESFNSLIQRAFDGKLFN</sequence>
<dbReference type="InterPro" id="IPR052021">
    <property type="entry name" value="Type-I_RS_S_subunit"/>
</dbReference>
<keyword evidence="6" id="KW-0255">Endonuclease</keyword>
<dbReference type="Proteomes" id="UP001165422">
    <property type="component" value="Unassembled WGS sequence"/>
</dbReference>
<dbReference type="EMBL" id="JAJJPB010000001">
    <property type="protein sequence ID" value="MCC9293416.1"/>
    <property type="molecule type" value="Genomic_DNA"/>
</dbReference>
<evidence type="ECO:0000313" key="6">
    <source>
        <dbReference type="EMBL" id="MCC9293416.1"/>
    </source>
</evidence>
<protein>
    <submittedName>
        <fullName evidence="6">Restriction endonuclease subunit S</fullName>
    </submittedName>
</protein>
<dbReference type="Gene3D" id="3.90.220.20">
    <property type="entry name" value="DNA methylase specificity domains"/>
    <property type="match status" value="2"/>
</dbReference>
<dbReference type="CDD" id="cd17246">
    <property type="entry name" value="RMtype1_S_SonII-TRD2-CR2_like"/>
    <property type="match status" value="1"/>
</dbReference>
<proteinExistence type="inferred from homology"/>
<dbReference type="PANTHER" id="PTHR30408">
    <property type="entry name" value="TYPE-1 RESTRICTION ENZYME ECOKI SPECIFICITY PROTEIN"/>
    <property type="match status" value="1"/>
</dbReference>
<dbReference type="InterPro" id="IPR000055">
    <property type="entry name" value="Restrct_endonuc_typeI_TRD"/>
</dbReference>
<keyword evidence="6" id="KW-0540">Nuclease</keyword>
<dbReference type="GO" id="GO:0004519">
    <property type="term" value="F:endonuclease activity"/>
    <property type="evidence" value="ECO:0007669"/>
    <property type="project" value="UniProtKB-KW"/>
</dbReference>
<evidence type="ECO:0000313" key="7">
    <source>
        <dbReference type="Proteomes" id="UP001165422"/>
    </source>
</evidence>
<organism evidence="6 7">
    <name type="scientific">Clostridium aromativorans</name>
    <dbReference type="NCBI Taxonomy" id="2836848"/>
    <lineage>
        <taxon>Bacteria</taxon>
        <taxon>Bacillati</taxon>
        <taxon>Bacillota</taxon>
        <taxon>Clostridia</taxon>
        <taxon>Eubacteriales</taxon>
        <taxon>Clostridiaceae</taxon>
        <taxon>Clostridium</taxon>
    </lineage>
</organism>
<name>A0ABS8N164_9CLOT</name>